<accession>A0A410FSU5</accession>
<dbReference type="InterPro" id="IPR036683">
    <property type="entry name" value="CO_DH_flav_C_dom_sf"/>
</dbReference>
<keyword evidence="2" id="KW-0274">FAD</keyword>
<dbReference type="PANTHER" id="PTHR42659">
    <property type="entry name" value="XANTHINE DEHYDROGENASE SUBUNIT C-RELATED"/>
    <property type="match status" value="1"/>
</dbReference>
<evidence type="ECO:0000259" key="4">
    <source>
        <dbReference type="PROSITE" id="PS51387"/>
    </source>
</evidence>
<dbReference type="AlphaFoldDB" id="A0A410FSU5"/>
<reference evidence="6" key="1">
    <citation type="submission" date="2018-12" db="EMBL/GenBank/DDBJ databases">
        <title>Complete genome sequence of an uncultured bacterium of the candidate phylum Bipolaricaulota.</title>
        <authorList>
            <person name="Kadnikov V.V."/>
            <person name="Mardanov A.V."/>
            <person name="Beletsky A.V."/>
            <person name="Frank Y.A."/>
            <person name="Karnachuk O.V."/>
            <person name="Ravin N.V."/>
        </authorList>
    </citation>
    <scope>NUCLEOTIDE SEQUENCE [LARGE SCALE GENOMIC DNA]</scope>
</reference>
<dbReference type="InterPro" id="IPR016167">
    <property type="entry name" value="FAD-bd_PCMH_sub1"/>
</dbReference>
<dbReference type="Gene3D" id="3.30.390.50">
    <property type="entry name" value="CO dehydrogenase flavoprotein, C-terminal domain"/>
    <property type="match status" value="1"/>
</dbReference>
<evidence type="ECO:0000313" key="5">
    <source>
        <dbReference type="EMBL" id="QAA76155.1"/>
    </source>
</evidence>
<organism evidence="5 6">
    <name type="scientific">Bipolaricaulis sibiricus</name>
    <dbReference type="NCBI Taxonomy" id="2501609"/>
    <lineage>
        <taxon>Bacteria</taxon>
        <taxon>Candidatus Bipolaricaulota</taxon>
        <taxon>Candidatus Bipolaricaulia</taxon>
        <taxon>Candidatus Bipolaricaulales</taxon>
        <taxon>Candidatus Bipolaricaulaceae</taxon>
        <taxon>Candidatus Bipolaricaulis</taxon>
    </lineage>
</organism>
<dbReference type="SUPFAM" id="SSF55447">
    <property type="entry name" value="CO dehydrogenase flavoprotein C-terminal domain-like"/>
    <property type="match status" value="1"/>
</dbReference>
<dbReference type="KEGG" id="bih:BIP78_0389"/>
<name>A0A410FSU5_BIPS1</name>
<dbReference type="EMBL" id="CP034928">
    <property type="protein sequence ID" value="QAA76155.1"/>
    <property type="molecule type" value="Genomic_DNA"/>
</dbReference>
<dbReference type="SMART" id="SM01092">
    <property type="entry name" value="CO_deh_flav_C"/>
    <property type="match status" value="1"/>
</dbReference>
<dbReference type="Pfam" id="PF00941">
    <property type="entry name" value="FAD_binding_5"/>
    <property type="match status" value="1"/>
</dbReference>
<dbReference type="InterPro" id="IPR016169">
    <property type="entry name" value="FAD-bd_PCMH_sub2"/>
</dbReference>
<dbReference type="PROSITE" id="PS51387">
    <property type="entry name" value="FAD_PCMH"/>
    <property type="match status" value="1"/>
</dbReference>
<keyword evidence="1" id="KW-0285">Flavoprotein</keyword>
<dbReference type="InterPro" id="IPR002346">
    <property type="entry name" value="Mopterin_DH_FAD-bd"/>
</dbReference>
<dbReference type="GO" id="GO:0016491">
    <property type="term" value="F:oxidoreductase activity"/>
    <property type="evidence" value="ECO:0007669"/>
    <property type="project" value="UniProtKB-KW"/>
</dbReference>
<evidence type="ECO:0000256" key="2">
    <source>
        <dbReference type="ARBA" id="ARBA00022827"/>
    </source>
</evidence>
<dbReference type="InterPro" id="IPR051312">
    <property type="entry name" value="Diverse_Substr_Oxidored"/>
</dbReference>
<sequence>MAILRTVSAMYGGRIQRFHVARDVEEALSLLSAYAGAGALLAGGVDLLRGPLVRVTGLIDITRIGLSTVAETRGGLTVGATATLTQLLESPMAARYGGGILAQVLGDVAVPPLRNMATIGGALVSAHPWGDIPTALVALGAEAHLHGDKEAKSLVEDLYRGQFRKVFRSSVVTEIVFPPWEGAFAHEKVGRTRSDIALLNACCGVGLRDGSIVWARVAVGARPDRGERLPEVEQALQGRTPSDALWKEIGELVEARVEVGDDRRAGRAWRRRTAGVLVCRALKRAARRTAT</sequence>
<dbReference type="Pfam" id="PF03450">
    <property type="entry name" value="CO_deh_flav_C"/>
    <property type="match status" value="1"/>
</dbReference>
<dbReference type="InterPro" id="IPR036318">
    <property type="entry name" value="FAD-bd_PCMH-like_sf"/>
</dbReference>
<feature type="domain" description="FAD-binding PCMH-type" evidence="4">
    <location>
        <begin position="11"/>
        <end position="182"/>
    </location>
</feature>
<dbReference type="PANTHER" id="PTHR42659:SF2">
    <property type="entry name" value="XANTHINE DEHYDROGENASE SUBUNIT C-RELATED"/>
    <property type="match status" value="1"/>
</dbReference>
<dbReference type="Proteomes" id="UP000287233">
    <property type="component" value="Chromosome"/>
</dbReference>
<dbReference type="Gene3D" id="3.30.43.10">
    <property type="entry name" value="Uridine Diphospho-n-acetylenolpyruvylglucosamine Reductase, domain 2"/>
    <property type="match status" value="1"/>
</dbReference>
<dbReference type="InterPro" id="IPR016166">
    <property type="entry name" value="FAD-bd_PCMH"/>
</dbReference>
<evidence type="ECO:0000256" key="1">
    <source>
        <dbReference type="ARBA" id="ARBA00022630"/>
    </source>
</evidence>
<protein>
    <recommendedName>
        <fullName evidence="4">FAD-binding PCMH-type domain-containing protein</fullName>
    </recommendedName>
</protein>
<dbReference type="Gene3D" id="3.30.465.10">
    <property type="match status" value="1"/>
</dbReference>
<dbReference type="GO" id="GO:0071949">
    <property type="term" value="F:FAD binding"/>
    <property type="evidence" value="ECO:0007669"/>
    <property type="project" value="InterPro"/>
</dbReference>
<gene>
    <name evidence="5" type="ORF">BIP78_0389</name>
</gene>
<evidence type="ECO:0000256" key="3">
    <source>
        <dbReference type="ARBA" id="ARBA00023002"/>
    </source>
</evidence>
<keyword evidence="3" id="KW-0560">Oxidoreductase</keyword>
<evidence type="ECO:0000313" key="6">
    <source>
        <dbReference type="Proteomes" id="UP000287233"/>
    </source>
</evidence>
<dbReference type="SUPFAM" id="SSF56176">
    <property type="entry name" value="FAD-binding/transporter-associated domain-like"/>
    <property type="match status" value="1"/>
</dbReference>
<dbReference type="InterPro" id="IPR005107">
    <property type="entry name" value="CO_DH_flav_C"/>
</dbReference>
<proteinExistence type="predicted"/>